<dbReference type="Proteomes" id="UP000594014">
    <property type="component" value="Chromosome"/>
</dbReference>
<sequence>MHLIFGGAYQGKLEYAKARYGYTDQEVYDCALSKKAENSKVCGEASANSIDFSKVVIDHLEEFVLDCVKSGREAKELLAMDSELWKDSVLICTDISSGIVPCDAELRAWREMTGRTLMYLGAEACEVTRIFCGIPQQIK</sequence>
<organism evidence="1 2">
    <name type="scientific">Anoxybacterium hadale</name>
    <dbReference type="NCBI Taxonomy" id="3408580"/>
    <lineage>
        <taxon>Bacteria</taxon>
        <taxon>Bacillati</taxon>
        <taxon>Bacillota</taxon>
        <taxon>Clostridia</taxon>
        <taxon>Peptostreptococcales</taxon>
        <taxon>Anaerovoracaceae</taxon>
        <taxon>Anoxybacterium</taxon>
    </lineage>
</organism>
<evidence type="ECO:0000313" key="2">
    <source>
        <dbReference type="Proteomes" id="UP000594014"/>
    </source>
</evidence>
<accession>A0ACD1AG98</accession>
<gene>
    <name evidence="1" type="ORF">FRZ06_19250</name>
</gene>
<reference evidence="1" key="1">
    <citation type="submission" date="2019-08" db="EMBL/GenBank/DDBJ databases">
        <title>Genome sequence of Clostridiales bacterium MT110.</title>
        <authorList>
            <person name="Cao J."/>
        </authorList>
    </citation>
    <scope>NUCLEOTIDE SEQUENCE</scope>
    <source>
        <strain evidence="1">MT110</strain>
    </source>
</reference>
<evidence type="ECO:0000313" key="1">
    <source>
        <dbReference type="EMBL" id="QOX65338.1"/>
    </source>
</evidence>
<proteinExistence type="predicted"/>
<name>A0ACD1AG98_9FIRM</name>
<keyword evidence="2" id="KW-1185">Reference proteome</keyword>
<dbReference type="EMBL" id="CP042469">
    <property type="protein sequence ID" value="QOX65338.1"/>
    <property type="molecule type" value="Genomic_DNA"/>
</dbReference>
<protein>
    <submittedName>
        <fullName evidence="1">Cobalamin biosynthesis protein CobU</fullName>
    </submittedName>
</protein>